<feature type="transmembrane region" description="Helical" evidence="1">
    <location>
        <begin position="254"/>
        <end position="272"/>
    </location>
</feature>
<keyword evidence="4" id="KW-1185">Reference proteome</keyword>
<dbReference type="SUPFAM" id="SSF48403">
    <property type="entry name" value="Ankyrin repeat"/>
    <property type="match status" value="1"/>
</dbReference>
<dbReference type="PANTHER" id="PTHR24177">
    <property type="entry name" value="CASKIN"/>
    <property type="match status" value="1"/>
</dbReference>
<dbReference type="AlphaFoldDB" id="A0AA88XBQ5"/>
<evidence type="ECO:0000259" key="2">
    <source>
        <dbReference type="Pfam" id="PF13962"/>
    </source>
</evidence>
<feature type="transmembrane region" description="Helical" evidence="1">
    <location>
        <begin position="366"/>
        <end position="386"/>
    </location>
</feature>
<keyword evidence="1" id="KW-1133">Transmembrane helix</keyword>
<dbReference type="EMBL" id="JAVXUP010000031">
    <property type="protein sequence ID" value="KAK3041599.1"/>
    <property type="molecule type" value="Genomic_DNA"/>
</dbReference>
<dbReference type="InterPro" id="IPR036770">
    <property type="entry name" value="Ankyrin_rpt-contain_sf"/>
</dbReference>
<dbReference type="Proteomes" id="UP001188597">
    <property type="component" value="Unassembled WGS sequence"/>
</dbReference>
<feature type="domain" description="PGG" evidence="2">
    <location>
        <begin position="242"/>
        <end position="354"/>
    </location>
</feature>
<organism evidence="3 4">
    <name type="scientific">Escallonia herrerae</name>
    <dbReference type="NCBI Taxonomy" id="1293975"/>
    <lineage>
        <taxon>Eukaryota</taxon>
        <taxon>Viridiplantae</taxon>
        <taxon>Streptophyta</taxon>
        <taxon>Embryophyta</taxon>
        <taxon>Tracheophyta</taxon>
        <taxon>Spermatophyta</taxon>
        <taxon>Magnoliopsida</taxon>
        <taxon>eudicotyledons</taxon>
        <taxon>Gunneridae</taxon>
        <taxon>Pentapetalae</taxon>
        <taxon>asterids</taxon>
        <taxon>campanulids</taxon>
        <taxon>Escalloniales</taxon>
        <taxon>Escalloniaceae</taxon>
        <taxon>Escallonia</taxon>
    </lineage>
</organism>
<keyword evidence="1" id="KW-0472">Membrane</keyword>
<name>A0AA88XBQ5_9ASTE</name>
<dbReference type="Pfam" id="PF13962">
    <property type="entry name" value="PGG"/>
    <property type="match status" value="1"/>
</dbReference>
<sequence length="399" mass="44611">MDLAHFIAKKYGYLAGIRDEYGMTPIQLLAANPQAFRSRSVTYEDITRILCGDRLRNFIEEKLNSEAAWALAKFMIERGVSWENTGSTSYTDRESFENAEMSTLMLATKSGNAEIVEEILRQFPNAVENVDGQGRNILHVAILYHHIRILDIVEKMEFPMTRLVRKLDNDGNSILHMVGMKATDDKLEHMQTPALLFRENLFLFEHVNEISNGEFIRLHNTAGQTAEELFEKNNAQLRKNAKEWLKRSAENSSIVAVLTASAAFVAAFTVPGGSDQVTGYPIFLNRFLFRSFIVADIFSLMSALTSILLFLTSLTSPFGLKDFKLSLSGNLMIGTYLLGISISNMMLAFIAAVILQTRGTKLWKEIALNSSSLLVGIILIYCGSLANNKLKSKNAKGLE</sequence>
<evidence type="ECO:0000313" key="4">
    <source>
        <dbReference type="Proteomes" id="UP001188597"/>
    </source>
</evidence>
<dbReference type="Gene3D" id="1.25.40.20">
    <property type="entry name" value="Ankyrin repeat-containing domain"/>
    <property type="match status" value="1"/>
</dbReference>
<dbReference type="PANTHER" id="PTHR24177:SF314">
    <property type="entry name" value="PROTEIN ACCELERATED CELL DEATH 6-LIKE ISOFORM X1"/>
    <property type="match status" value="1"/>
</dbReference>
<protein>
    <recommendedName>
        <fullName evidence="2">PGG domain-containing protein</fullName>
    </recommendedName>
</protein>
<dbReference type="GO" id="GO:0016020">
    <property type="term" value="C:membrane"/>
    <property type="evidence" value="ECO:0007669"/>
    <property type="project" value="TreeGrafter"/>
</dbReference>
<feature type="transmembrane region" description="Helical" evidence="1">
    <location>
        <begin position="333"/>
        <end position="354"/>
    </location>
</feature>
<keyword evidence="1" id="KW-0812">Transmembrane</keyword>
<comment type="caution">
    <text evidence="3">The sequence shown here is derived from an EMBL/GenBank/DDBJ whole genome shotgun (WGS) entry which is preliminary data.</text>
</comment>
<proteinExistence type="predicted"/>
<feature type="transmembrane region" description="Helical" evidence="1">
    <location>
        <begin position="292"/>
        <end position="312"/>
    </location>
</feature>
<dbReference type="InterPro" id="IPR026961">
    <property type="entry name" value="PGG_dom"/>
</dbReference>
<evidence type="ECO:0000256" key="1">
    <source>
        <dbReference type="SAM" id="Phobius"/>
    </source>
</evidence>
<reference evidence="3" key="1">
    <citation type="submission" date="2022-12" db="EMBL/GenBank/DDBJ databases">
        <title>Draft genome assemblies for two species of Escallonia (Escalloniales).</title>
        <authorList>
            <person name="Chanderbali A."/>
            <person name="Dervinis C."/>
            <person name="Anghel I."/>
            <person name="Soltis D."/>
            <person name="Soltis P."/>
            <person name="Zapata F."/>
        </authorList>
    </citation>
    <scope>NUCLEOTIDE SEQUENCE</scope>
    <source>
        <strain evidence="3">UCBG64.0493</strain>
        <tissue evidence="3">Leaf</tissue>
    </source>
</reference>
<evidence type="ECO:0000313" key="3">
    <source>
        <dbReference type="EMBL" id="KAK3041599.1"/>
    </source>
</evidence>
<gene>
    <name evidence="3" type="ORF">RJ639_000733</name>
</gene>
<accession>A0AA88XBQ5</accession>